<evidence type="ECO:0000256" key="1">
    <source>
        <dbReference type="SAM" id="MobiDB-lite"/>
    </source>
</evidence>
<comment type="caution">
    <text evidence="3">The sequence shown here is derived from an EMBL/GenBank/DDBJ whole genome shotgun (WGS) entry which is preliminary data.</text>
</comment>
<dbReference type="AlphaFoldDB" id="A0A4V2JTY2"/>
<protein>
    <submittedName>
        <fullName evidence="3">Uncharacterized protein</fullName>
    </submittedName>
</protein>
<dbReference type="EMBL" id="PIXR01002661">
    <property type="protein sequence ID" value="TBT97951.1"/>
    <property type="molecule type" value="Genomic_DNA"/>
</dbReference>
<sequence>MNLNFSLFFIHIYFNAVEASPDRKKVKISDHEENSFKNHETLAIIDGIDYLGFAKIFSHQSKPLKSSNPIEGAISSDRREISNATGSDSKTYIDEPQLTELDVISIRDHHQHQEHQDQSSRRSLHVASNICDIPFIELPTDILSIL</sequence>
<feature type="region of interest" description="Disordered" evidence="1">
    <location>
        <begin position="62"/>
        <end position="90"/>
    </location>
</feature>
<evidence type="ECO:0000256" key="2">
    <source>
        <dbReference type="SAM" id="SignalP"/>
    </source>
</evidence>
<organism evidence="3 4">
    <name type="scientific">Hamiltosporidium magnivora</name>
    <dbReference type="NCBI Taxonomy" id="148818"/>
    <lineage>
        <taxon>Eukaryota</taxon>
        <taxon>Fungi</taxon>
        <taxon>Fungi incertae sedis</taxon>
        <taxon>Microsporidia</taxon>
        <taxon>Dubosqiidae</taxon>
        <taxon>Hamiltosporidium</taxon>
    </lineage>
</organism>
<dbReference type="VEuPathDB" id="MicrosporidiaDB:CWI39_2661p0010"/>
<feature type="chain" id="PRO_5020570058" evidence="2">
    <location>
        <begin position="20"/>
        <end position="146"/>
    </location>
</feature>
<proteinExistence type="predicted"/>
<reference evidence="3 4" key="1">
    <citation type="submission" date="2017-12" db="EMBL/GenBank/DDBJ databases">
        <authorList>
            <person name="Pombert J.-F."/>
            <person name="Haag K.L."/>
            <person name="Ebert D."/>
        </authorList>
    </citation>
    <scope>NUCLEOTIDE SEQUENCE [LARGE SCALE GENOMIC DNA]</scope>
    <source>
        <strain evidence="3">IL-BN-2</strain>
    </source>
</reference>
<evidence type="ECO:0000313" key="3">
    <source>
        <dbReference type="EMBL" id="TBT97951.1"/>
    </source>
</evidence>
<name>A0A4V2JTY2_9MICR</name>
<keyword evidence="2" id="KW-0732">Signal</keyword>
<dbReference type="VEuPathDB" id="MicrosporidiaDB:CWI36_0368p0020"/>
<feature type="signal peptide" evidence="2">
    <location>
        <begin position="1"/>
        <end position="19"/>
    </location>
</feature>
<gene>
    <name evidence="3" type="ORF">CWI39_2661p0010</name>
</gene>
<evidence type="ECO:0000313" key="4">
    <source>
        <dbReference type="Proteomes" id="UP000293045"/>
    </source>
</evidence>
<dbReference type="Proteomes" id="UP000293045">
    <property type="component" value="Unassembled WGS sequence"/>
</dbReference>
<accession>A0A4V2JTY2</accession>